<gene>
    <name evidence="2" type="ORF">A2319_01600</name>
</gene>
<organism evidence="2 3">
    <name type="scientific">Candidatus Kerfeldbacteria bacterium RIFOXYB2_FULL_38_14</name>
    <dbReference type="NCBI Taxonomy" id="1798547"/>
    <lineage>
        <taxon>Bacteria</taxon>
        <taxon>Candidatus Kerfeldiibacteriota</taxon>
    </lineage>
</organism>
<dbReference type="InterPro" id="IPR000462">
    <property type="entry name" value="CDP-OH_P_trans"/>
</dbReference>
<protein>
    <recommendedName>
        <fullName evidence="4">CDP-diacylglycerol--glycerol-3-phosphate 3-phosphatidyltransferase</fullName>
    </recommendedName>
</protein>
<keyword evidence="1" id="KW-1133">Transmembrane helix</keyword>
<dbReference type="Proteomes" id="UP000176420">
    <property type="component" value="Unassembled WGS sequence"/>
</dbReference>
<dbReference type="GO" id="GO:0016020">
    <property type="term" value="C:membrane"/>
    <property type="evidence" value="ECO:0007669"/>
    <property type="project" value="InterPro"/>
</dbReference>
<comment type="caution">
    <text evidence="2">The sequence shown here is derived from an EMBL/GenBank/DDBJ whole genome shotgun (WGS) entry which is preliminary data.</text>
</comment>
<dbReference type="GO" id="GO:0008654">
    <property type="term" value="P:phospholipid biosynthetic process"/>
    <property type="evidence" value="ECO:0007669"/>
    <property type="project" value="InterPro"/>
</dbReference>
<keyword evidence="1" id="KW-0472">Membrane</keyword>
<dbReference type="Gene3D" id="1.20.120.1760">
    <property type="match status" value="1"/>
</dbReference>
<proteinExistence type="predicted"/>
<reference evidence="2 3" key="1">
    <citation type="journal article" date="2016" name="Nat. Commun.">
        <title>Thousands of microbial genomes shed light on interconnected biogeochemical processes in an aquifer system.</title>
        <authorList>
            <person name="Anantharaman K."/>
            <person name="Brown C.T."/>
            <person name="Hug L.A."/>
            <person name="Sharon I."/>
            <person name="Castelle C.J."/>
            <person name="Probst A.J."/>
            <person name="Thomas B.C."/>
            <person name="Singh A."/>
            <person name="Wilkins M.J."/>
            <person name="Karaoz U."/>
            <person name="Brodie E.L."/>
            <person name="Williams K.H."/>
            <person name="Hubbard S.S."/>
            <person name="Banfield J.F."/>
        </authorList>
    </citation>
    <scope>NUCLEOTIDE SEQUENCE [LARGE SCALE GENOMIC DNA]</scope>
</reference>
<name>A0A1G2BHF7_9BACT</name>
<dbReference type="Pfam" id="PF01066">
    <property type="entry name" value="CDP-OH_P_transf"/>
    <property type="match status" value="1"/>
</dbReference>
<dbReference type="AlphaFoldDB" id="A0A1G2BHF7"/>
<dbReference type="EMBL" id="MHKI01000004">
    <property type="protein sequence ID" value="OGY88106.1"/>
    <property type="molecule type" value="Genomic_DNA"/>
</dbReference>
<evidence type="ECO:0000313" key="2">
    <source>
        <dbReference type="EMBL" id="OGY88106.1"/>
    </source>
</evidence>
<feature type="transmembrane region" description="Helical" evidence="1">
    <location>
        <begin position="148"/>
        <end position="164"/>
    </location>
</feature>
<dbReference type="GO" id="GO:0016780">
    <property type="term" value="F:phosphotransferase activity, for other substituted phosphate groups"/>
    <property type="evidence" value="ECO:0007669"/>
    <property type="project" value="InterPro"/>
</dbReference>
<sequence length="176" mass="20616">MTIKQYIPNGLSFFRGGVTLVLVWLIFMPQSLLLAQAFFLAGLISDKLDGTLARLWQVESNLGKKIESLVDPAFCIISGIYVFVRTDIQPWVFWYGLTLIVTMSLLRLFVSWHRKKLFYEKSPLTRYGVLITYILIFFYLFSVPYREMLLWVGIIYGLLVYLNYGKMLIKFGRRQE</sequence>
<evidence type="ECO:0000256" key="1">
    <source>
        <dbReference type="SAM" id="Phobius"/>
    </source>
</evidence>
<feature type="transmembrane region" description="Helical" evidence="1">
    <location>
        <begin position="20"/>
        <end position="45"/>
    </location>
</feature>
<evidence type="ECO:0008006" key="4">
    <source>
        <dbReference type="Google" id="ProtNLM"/>
    </source>
</evidence>
<feature type="transmembrane region" description="Helical" evidence="1">
    <location>
        <begin position="124"/>
        <end position="142"/>
    </location>
</feature>
<accession>A0A1G2BHF7</accession>
<feature type="transmembrane region" description="Helical" evidence="1">
    <location>
        <begin position="92"/>
        <end position="112"/>
    </location>
</feature>
<dbReference type="InterPro" id="IPR043130">
    <property type="entry name" value="CDP-OH_PTrfase_TM_dom"/>
</dbReference>
<keyword evidence="1" id="KW-0812">Transmembrane</keyword>
<evidence type="ECO:0000313" key="3">
    <source>
        <dbReference type="Proteomes" id="UP000176420"/>
    </source>
</evidence>